<keyword evidence="1" id="KW-1133">Transmembrane helix</keyword>
<keyword evidence="3" id="KW-1185">Reference proteome</keyword>
<feature type="transmembrane region" description="Helical" evidence="1">
    <location>
        <begin position="56"/>
        <end position="82"/>
    </location>
</feature>
<dbReference type="Pfam" id="PF10011">
    <property type="entry name" value="DUF2254"/>
    <property type="match status" value="1"/>
</dbReference>
<evidence type="ECO:0000313" key="2">
    <source>
        <dbReference type="EMBL" id="MBT8798094.1"/>
    </source>
</evidence>
<gene>
    <name evidence="2" type="ORF">J0P97_08420</name>
</gene>
<organism evidence="2 3">
    <name type="scientific">Microbacterium flavum</name>
    <dbReference type="NCBI Taxonomy" id="415216"/>
    <lineage>
        <taxon>Bacteria</taxon>
        <taxon>Bacillati</taxon>
        <taxon>Actinomycetota</taxon>
        <taxon>Actinomycetes</taxon>
        <taxon>Micrococcales</taxon>
        <taxon>Microbacteriaceae</taxon>
        <taxon>Microbacterium</taxon>
    </lineage>
</organism>
<accession>A0ABS5XU85</accession>
<evidence type="ECO:0000256" key="1">
    <source>
        <dbReference type="SAM" id="Phobius"/>
    </source>
</evidence>
<dbReference type="RefSeq" id="WP_215487323.1">
    <property type="nucleotide sequence ID" value="NZ_BAAAPJ010000002.1"/>
</dbReference>
<dbReference type="InterPro" id="IPR018723">
    <property type="entry name" value="DUF2254_membrane"/>
</dbReference>
<dbReference type="EMBL" id="JAFLHG010000006">
    <property type="protein sequence ID" value="MBT8798094.1"/>
    <property type="molecule type" value="Genomic_DNA"/>
</dbReference>
<feature type="transmembrane region" description="Helical" evidence="1">
    <location>
        <begin position="103"/>
        <end position="126"/>
    </location>
</feature>
<reference evidence="2 3" key="1">
    <citation type="submission" date="2021-03" db="EMBL/GenBank/DDBJ databases">
        <title>Microbacterium pauli sp. nov., isolated from microfiltered milk.</title>
        <authorList>
            <person name="Bellassi P."/>
            <person name="Fontana A."/>
            <person name="Callegari M.L."/>
            <person name="Lorenzo M."/>
            <person name="Cappa F."/>
        </authorList>
    </citation>
    <scope>NUCLEOTIDE SEQUENCE [LARGE SCALE GENOMIC DNA]</scope>
    <source>
        <strain evidence="2 3">DSM 18909</strain>
    </source>
</reference>
<protein>
    <submittedName>
        <fullName evidence="2">DUF2254 domain-containing protein</fullName>
    </submittedName>
</protein>
<name>A0ABS5XU85_9MICO</name>
<proteinExistence type="predicted"/>
<keyword evidence="1" id="KW-0472">Membrane</keyword>
<evidence type="ECO:0000313" key="3">
    <source>
        <dbReference type="Proteomes" id="UP000740605"/>
    </source>
</evidence>
<keyword evidence="1" id="KW-0812">Transmembrane</keyword>
<dbReference type="Proteomes" id="UP000740605">
    <property type="component" value="Unassembled WGS sequence"/>
</dbReference>
<feature type="transmembrane region" description="Helical" evidence="1">
    <location>
        <begin position="132"/>
        <end position="153"/>
    </location>
</feature>
<sequence>MGRTTLFLGRLARRIWFRAALLTLGAVALALVAGAFGTVLPWNLTIDLGQGSVGSILQILASSMLAVTTFSLTAMVTAYSSATTHATPRATQLLMDDTTSQNVLSTFVGSFVFSLVGIIALSTGYYTDEGRTVLFLGTLVVIAVVVVTLLRWISHLTRFGRMSDVIDRTERAATESLRQWASAPTAYATPRRADAEDGRPIFGETTGYVAFVDIAALERIAERSRTRLAVATLPGGMADAAGPLVHVAEGALSEEDTAAVRRAFQIESHRTYDQDPRLGVIALAEIASRALSPSTNDPGTAIDVLGALQRVFTAALGETPSDEIRYPHVEVEAVRLKDLVEDGFRPVSRDGAGMVEVAIRLQKTLSALAIAAEDRGAVFSEAASDALRRALAELPEQDGRSLRAATGRPAA</sequence>
<comment type="caution">
    <text evidence="2">The sequence shown here is derived from an EMBL/GenBank/DDBJ whole genome shotgun (WGS) entry which is preliminary data.</text>
</comment>